<evidence type="ECO:0000256" key="3">
    <source>
        <dbReference type="ARBA" id="ARBA00022729"/>
    </source>
</evidence>
<feature type="chain" id="PRO_5039363397" evidence="4">
    <location>
        <begin position="22"/>
        <end position="462"/>
    </location>
</feature>
<accession>A0A5D0CUA8</accession>
<evidence type="ECO:0000256" key="1">
    <source>
        <dbReference type="ARBA" id="ARBA00008520"/>
    </source>
</evidence>
<dbReference type="Proteomes" id="UP000325218">
    <property type="component" value="Unassembled WGS sequence"/>
</dbReference>
<dbReference type="GO" id="GO:1901982">
    <property type="term" value="F:maltose binding"/>
    <property type="evidence" value="ECO:0007669"/>
    <property type="project" value="TreeGrafter"/>
</dbReference>
<proteinExistence type="inferred from homology"/>
<dbReference type="PROSITE" id="PS51257">
    <property type="entry name" value="PROKAR_LIPOPROTEIN"/>
    <property type="match status" value="1"/>
</dbReference>
<dbReference type="AlphaFoldDB" id="A0A5D0CUA8"/>
<evidence type="ECO:0000256" key="4">
    <source>
        <dbReference type="SAM" id="SignalP"/>
    </source>
</evidence>
<dbReference type="SUPFAM" id="SSF53850">
    <property type="entry name" value="Periplasmic binding protein-like II"/>
    <property type="match status" value="1"/>
</dbReference>
<dbReference type="Gene3D" id="3.40.190.10">
    <property type="entry name" value="Periplasmic binding protein-like II"/>
    <property type="match status" value="2"/>
</dbReference>
<reference evidence="5 6" key="1">
    <citation type="submission" date="2019-08" db="EMBL/GenBank/DDBJ databases">
        <title>Genome sequencing of Paenibacillus faecis DSM 23593(T).</title>
        <authorList>
            <person name="Kook J.-K."/>
            <person name="Park S.-N."/>
            <person name="Lim Y.K."/>
        </authorList>
    </citation>
    <scope>NUCLEOTIDE SEQUENCE [LARGE SCALE GENOMIC DNA]</scope>
    <source>
        <strain evidence="5 6">DSM 23593</strain>
    </source>
</reference>
<organism evidence="5 6">
    <name type="scientific">Paenibacillus faecis</name>
    <dbReference type="NCBI Taxonomy" id="862114"/>
    <lineage>
        <taxon>Bacteria</taxon>
        <taxon>Bacillati</taxon>
        <taxon>Bacillota</taxon>
        <taxon>Bacilli</taxon>
        <taxon>Bacillales</taxon>
        <taxon>Paenibacillaceae</taxon>
        <taxon>Paenibacillus</taxon>
    </lineage>
</organism>
<evidence type="ECO:0000313" key="5">
    <source>
        <dbReference type="EMBL" id="TYA13493.1"/>
    </source>
</evidence>
<dbReference type="GO" id="GO:0042956">
    <property type="term" value="P:maltodextrin transmembrane transport"/>
    <property type="evidence" value="ECO:0007669"/>
    <property type="project" value="TreeGrafter"/>
</dbReference>
<sequence length="462" mass="50320">MRKTIAVLAASIILLTGCGTKTDTTASSMDASSSAVANTSQSGTVHLTFWHAMGGTNEGVVKEVVQNFNDTIGKEKGIEVTPVFQGSYQDLLKKVKAAVQAKDTKNLPDIVQVPASDTAYIKDVPSIIWAQSMIDKDPSFNIADLEPNTVSSFSFKGKLAGVPFANSTVLLYYNKNMFKEAGLDPNKPPQTIDEMGQYAAKMTKRNGDQVTQWGLSVTPDQYHLSSWIGMQGGYIGNNKNGREDTMTQVEFDSTGTMKEFLTTWKKAVEYGGIQTGPEVKTNEVFAAGKLGMFLNSTAGVKGTLTAVGDKFEVGTAFLPKVHESDKGGVAVGGSALYLVDRGEPSNIDAAWEYMKYSTSPKTQFTWHTGTGYFPVNKKTYDLPEMKQHLEKNPLFKTAIEQLHASSPETQEPMNPVSGEFNRAIKDETLAYVTGKKDIDQAIKDMAAASNKALEDYNRVNKK</sequence>
<dbReference type="OrthoDB" id="9795467at2"/>
<comment type="caution">
    <text evidence="5">The sequence shown here is derived from an EMBL/GenBank/DDBJ whole genome shotgun (WGS) entry which is preliminary data.</text>
</comment>
<dbReference type="GO" id="GO:0015768">
    <property type="term" value="P:maltose transport"/>
    <property type="evidence" value="ECO:0007669"/>
    <property type="project" value="TreeGrafter"/>
</dbReference>
<dbReference type="RefSeq" id="WP_148452223.1">
    <property type="nucleotide sequence ID" value="NZ_VSDO01000002.1"/>
</dbReference>
<keyword evidence="3 4" id="KW-0732">Signal</keyword>
<dbReference type="InterPro" id="IPR006059">
    <property type="entry name" value="SBP"/>
</dbReference>
<dbReference type="GO" id="GO:0055052">
    <property type="term" value="C:ATP-binding cassette (ABC) transporter complex, substrate-binding subunit-containing"/>
    <property type="evidence" value="ECO:0007669"/>
    <property type="project" value="TreeGrafter"/>
</dbReference>
<dbReference type="CDD" id="cd14748">
    <property type="entry name" value="PBP2_UgpB"/>
    <property type="match status" value="1"/>
</dbReference>
<evidence type="ECO:0000313" key="6">
    <source>
        <dbReference type="Proteomes" id="UP000325218"/>
    </source>
</evidence>
<evidence type="ECO:0000256" key="2">
    <source>
        <dbReference type="ARBA" id="ARBA00022448"/>
    </source>
</evidence>
<protein>
    <submittedName>
        <fullName evidence="5">ABC transporter substrate-binding protein</fullName>
    </submittedName>
</protein>
<dbReference type="EMBL" id="VSDO01000002">
    <property type="protein sequence ID" value="TYA13493.1"/>
    <property type="molecule type" value="Genomic_DNA"/>
</dbReference>
<dbReference type="PANTHER" id="PTHR30061:SF50">
    <property type="entry name" value="MALTOSE_MALTODEXTRIN-BINDING PERIPLASMIC PROTEIN"/>
    <property type="match status" value="1"/>
</dbReference>
<name>A0A5D0CUA8_9BACL</name>
<keyword evidence="2" id="KW-0813">Transport</keyword>
<dbReference type="PANTHER" id="PTHR30061">
    <property type="entry name" value="MALTOSE-BINDING PERIPLASMIC PROTEIN"/>
    <property type="match status" value="1"/>
</dbReference>
<feature type="signal peptide" evidence="4">
    <location>
        <begin position="1"/>
        <end position="21"/>
    </location>
</feature>
<gene>
    <name evidence="5" type="ORF">FRY98_12640</name>
</gene>
<comment type="similarity">
    <text evidence="1">Belongs to the bacterial solute-binding protein 1 family.</text>
</comment>
<dbReference type="Pfam" id="PF13416">
    <property type="entry name" value="SBP_bac_8"/>
    <property type="match status" value="1"/>
</dbReference>
<keyword evidence="6" id="KW-1185">Reference proteome</keyword>